<accession>A0ABY2D2E1</accession>
<keyword evidence="1" id="KW-0804">Transcription</keyword>
<dbReference type="Pfam" id="PF01475">
    <property type="entry name" value="FUR"/>
    <property type="match status" value="1"/>
</dbReference>
<dbReference type="InterPro" id="IPR002481">
    <property type="entry name" value="FUR"/>
</dbReference>
<protein>
    <recommendedName>
        <fullName evidence="1">Ferric uptake regulation protein</fullName>
    </recommendedName>
</protein>
<dbReference type="RefSeq" id="WP_054285561.1">
    <property type="nucleotide sequence ID" value="NZ_LIVN01000007.1"/>
</dbReference>
<keyword evidence="1" id="KW-0678">Repressor</keyword>
<keyword evidence="3" id="KW-1185">Reference proteome</keyword>
<dbReference type="Gene3D" id="1.10.10.10">
    <property type="entry name" value="Winged helix-like DNA-binding domain superfamily/Winged helix DNA-binding domain"/>
    <property type="match status" value="1"/>
</dbReference>
<gene>
    <name evidence="1" type="primary">fur</name>
    <name evidence="2" type="ORF">EV669_102356</name>
</gene>
<reference evidence="2 3" key="1">
    <citation type="submission" date="2019-03" db="EMBL/GenBank/DDBJ databases">
        <title>Genomic Encyclopedia of Type Strains, Phase IV (KMG-IV): sequencing the most valuable type-strain genomes for metagenomic binning, comparative biology and taxonomic classification.</title>
        <authorList>
            <person name="Goeker M."/>
        </authorList>
    </citation>
    <scope>NUCLEOTIDE SEQUENCE [LARGE SCALE GENOMIC DNA]</scope>
    <source>
        <strain evidence="2 3">DSM 18507</strain>
    </source>
</reference>
<comment type="caution">
    <text evidence="2">The sequence shown here is derived from an EMBL/GenBank/DDBJ whole genome shotgun (WGS) entry which is preliminary data.</text>
</comment>
<comment type="subcellular location">
    <subcellularLocation>
        <location evidence="1">Cytoplasm</location>
    </subcellularLocation>
</comment>
<dbReference type="Proteomes" id="UP000294801">
    <property type="component" value="Unassembled WGS sequence"/>
</dbReference>
<proteinExistence type="inferred from homology"/>
<keyword evidence="1" id="KW-0963">Cytoplasm</keyword>
<dbReference type="SUPFAM" id="SSF46785">
    <property type="entry name" value="Winged helix' DNA-binding domain"/>
    <property type="match status" value="1"/>
</dbReference>
<dbReference type="PANTHER" id="PTHR33202:SF7">
    <property type="entry name" value="FERRIC UPTAKE REGULATION PROTEIN"/>
    <property type="match status" value="1"/>
</dbReference>
<keyword evidence="1" id="KW-0805">Transcription regulation</keyword>
<dbReference type="PANTHER" id="PTHR33202">
    <property type="entry name" value="ZINC UPTAKE REGULATION PROTEIN"/>
    <property type="match status" value="1"/>
</dbReference>
<keyword evidence="1" id="KW-0862">Zinc</keyword>
<dbReference type="InterPro" id="IPR036390">
    <property type="entry name" value="WH_DNA-bd_sf"/>
</dbReference>
<keyword evidence="1" id="KW-0238">DNA-binding</keyword>
<organism evidence="2 3">
    <name type="scientific">Gulbenkiania mobilis</name>
    <dbReference type="NCBI Taxonomy" id="397457"/>
    <lineage>
        <taxon>Bacteria</taxon>
        <taxon>Pseudomonadati</taxon>
        <taxon>Pseudomonadota</taxon>
        <taxon>Betaproteobacteria</taxon>
        <taxon>Neisseriales</taxon>
        <taxon>Chromobacteriaceae</taxon>
        <taxon>Gulbenkiania</taxon>
    </lineage>
</organism>
<evidence type="ECO:0000313" key="3">
    <source>
        <dbReference type="Proteomes" id="UP000294801"/>
    </source>
</evidence>
<comment type="subunit">
    <text evidence="1">Homodimer.</text>
</comment>
<sequence>MARFPTVSELEGVLKEAGIPATLQRLAVARVLLTAPVHLSADEVLTRVRAFAPDISRATVYNTLNLFSRCGLIREVVVESGRTLYDSSTHPHAHFYDVDTGTLSDAPDSLFGMVGRPHLPPGLQLEQVDVILRVRSAKASPPEG</sequence>
<keyword evidence="1" id="KW-0408">Iron</keyword>
<name>A0ABY2D2E1_GULMO</name>
<dbReference type="InterPro" id="IPR036388">
    <property type="entry name" value="WH-like_DNA-bd_sf"/>
</dbReference>
<dbReference type="CDD" id="cd07153">
    <property type="entry name" value="Fur_like"/>
    <property type="match status" value="1"/>
</dbReference>
<dbReference type="EMBL" id="SMDA01000002">
    <property type="protein sequence ID" value="TCW33057.1"/>
    <property type="molecule type" value="Genomic_DNA"/>
</dbReference>
<comment type="similarity">
    <text evidence="1">Belongs to the Fur family.</text>
</comment>
<evidence type="ECO:0000256" key="1">
    <source>
        <dbReference type="RuleBase" id="RU364037"/>
    </source>
</evidence>
<keyword evidence="1" id="KW-0479">Metal-binding</keyword>
<evidence type="ECO:0000313" key="2">
    <source>
        <dbReference type="EMBL" id="TCW33057.1"/>
    </source>
</evidence>